<comment type="catalytic activity">
    <reaction evidence="1">
        <text>adenosylcob(III)inamide + ATP = adenosylcob(III)inamide phosphate + ADP + H(+)</text>
        <dbReference type="Rhea" id="RHEA:15769"/>
        <dbReference type="ChEBI" id="CHEBI:2480"/>
        <dbReference type="ChEBI" id="CHEBI:15378"/>
        <dbReference type="ChEBI" id="CHEBI:30616"/>
        <dbReference type="ChEBI" id="CHEBI:58502"/>
        <dbReference type="ChEBI" id="CHEBI:456216"/>
        <dbReference type="EC" id="2.7.1.156"/>
    </reaction>
</comment>
<evidence type="ECO:0000256" key="16">
    <source>
        <dbReference type="ARBA" id="ARBA00029570"/>
    </source>
</evidence>
<comment type="catalytic activity">
    <reaction evidence="3">
        <text>adenosylcob(III)inamide + GTP = adenosylcob(III)inamide phosphate + GDP + H(+)</text>
        <dbReference type="Rhea" id="RHEA:15765"/>
        <dbReference type="ChEBI" id="CHEBI:2480"/>
        <dbReference type="ChEBI" id="CHEBI:15378"/>
        <dbReference type="ChEBI" id="CHEBI:37565"/>
        <dbReference type="ChEBI" id="CHEBI:58189"/>
        <dbReference type="ChEBI" id="CHEBI:58502"/>
        <dbReference type="EC" id="2.7.1.156"/>
    </reaction>
</comment>
<sequence length="158" mass="18518">MLLIGLQKTGKSRIIRSICSNLKTLYVVTNSTNIKDKLFQHIKYKSNDWNIYEESVNLIELIKITVNMDTIIIIDDISTWLINIMMLKSNCYNEIDKLLMLLKKTKHWIVITHELNKNISTNSLNTKFTKILWNMTQQLMLISNQIYISISGNILRLK</sequence>
<name>A0ABX4MIX9_9HYPH</name>
<evidence type="ECO:0000256" key="2">
    <source>
        <dbReference type="ARBA" id="ARBA00000711"/>
    </source>
</evidence>
<evidence type="ECO:0000256" key="17">
    <source>
        <dbReference type="ARBA" id="ARBA00030571"/>
    </source>
</evidence>
<evidence type="ECO:0000256" key="12">
    <source>
        <dbReference type="ARBA" id="ARBA00022741"/>
    </source>
</evidence>
<evidence type="ECO:0000256" key="6">
    <source>
        <dbReference type="ARBA" id="ARBA00005159"/>
    </source>
</evidence>
<evidence type="ECO:0000256" key="13">
    <source>
        <dbReference type="ARBA" id="ARBA00022777"/>
    </source>
</evidence>
<dbReference type="EMBL" id="NXGM01000021">
    <property type="protein sequence ID" value="PIM95521.1"/>
    <property type="molecule type" value="Genomic_DNA"/>
</dbReference>
<keyword evidence="15" id="KW-0342">GTP-binding</keyword>
<evidence type="ECO:0000256" key="15">
    <source>
        <dbReference type="ARBA" id="ARBA00023134"/>
    </source>
</evidence>
<evidence type="ECO:0000256" key="14">
    <source>
        <dbReference type="ARBA" id="ARBA00022840"/>
    </source>
</evidence>
<comment type="function">
    <text evidence="4">Catalyzes ATP-dependent phosphorylation of adenosylcobinamide and addition of GMP to adenosylcobinamide phosphate.</text>
</comment>
<comment type="pathway">
    <text evidence="6">Cofactor biosynthesis; adenosylcobalamin biosynthesis; adenosylcobalamin from cob(II)yrinate a,c-diamide: step 5/7.</text>
</comment>
<dbReference type="EC" id="2.7.7.62" evidence="9"/>
<dbReference type="Proteomes" id="UP000228684">
    <property type="component" value="Unassembled WGS sequence"/>
</dbReference>
<keyword evidence="14" id="KW-0067">ATP-binding</keyword>
<organism evidence="18 20">
    <name type="scientific">Candidatus Hodgkinia cicadicola</name>
    <dbReference type="NCBI Taxonomy" id="573658"/>
    <lineage>
        <taxon>Bacteria</taxon>
        <taxon>Pseudomonadati</taxon>
        <taxon>Pseudomonadota</taxon>
        <taxon>Alphaproteobacteria</taxon>
        <taxon>Hyphomicrobiales</taxon>
        <taxon>Candidatus Hodgkinia</taxon>
    </lineage>
</organism>
<evidence type="ECO:0000313" key="20">
    <source>
        <dbReference type="Proteomes" id="UP000228684"/>
    </source>
</evidence>
<evidence type="ECO:0000256" key="1">
    <source>
        <dbReference type="ARBA" id="ARBA00000312"/>
    </source>
</evidence>
<dbReference type="EMBL" id="NXGM01000001">
    <property type="protein sequence ID" value="PIM95675.1"/>
    <property type="molecule type" value="Genomic_DNA"/>
</dbReference>
<keyword evidence="10" id="KW-0169">Cobalamin biosynthesis</keyword>
<evidence type="ECO:0000256" key="10">
    <source>
        <dbReference type="ARBA" id="ARBA00022573"/>
    </source>
</evidence>
<comment type="similarity">
    <text evidence="7">Belongs to the CobU/CobP family.</text>
</comment>
<dbReference type="GO" id="GO:0043752">
    <property type="term" value="F:adenosylcobinamide kinase activity"/>
    <property type="evidence" value="ECO:0007669"/>
    <property type="project" value="UniProtKB-EC"/>
</dbReference>
<accession>A0ABX4MIX9</accession>
<comment type="pathway">
    <text evidence="5">Cofactor biosynthesis; adenosylcobalamin biosynthesis; adenosylcobalamin from cob(II)yrinate a,c-diamide: step 6/7.</text>
</comment>
<proteinExistence type="inferred from homology"/>
<evidence type="ECO:0000256" key="11">
    <source>
        <dbReference type="ARBA" id="ARBA00022679"/>
    </source>
</evidence>
<evidence type="ECO:0000256" key="8">
    <source>
        <dbReference type="ARBA" id="ARBA00012016"/>
    </source>
</evidence>
<gene>
    <name evidence="18" type="primary">cobP</name>
    <name evidence="18" type="ORF">magneo_100</name>
    <name evidence="19" type="ORF">magneo_6</name>
</gene>
<keyword evidence="12" id="KW-0547">Nucleotide-binding</keyword>
<evidence type="ECO:0000256" key="4">
    <source>
        <dbReference type="ARBA" id="ARBA00003889"/>
    </source>
</evidence>
<evidence type="ECO:0000256" key="7">
    <source>
        <dbReference type="ARBA" id="ARBA00007490"/>
    </source>
</evidence>
<keyword evidence="11 18" id="KW-0808">Transferase</keyword>
<evidence type="ECO:0000313" key="19">
    <source>
        <dbReference type="EMBL" id="PIM95675.1"/>
    </source>
</evidence>
<dbReference type="PANTHER" id="PTHR34848:SF1">
    <property type="entry name" value="BIFUNCTIONAL ADENOSYLCOBALAMIN BIOSYNTHESIS PROTEIN COBU"/>
    <property type="match status" value="1"/>
</dbReference>
<comment type="catalytic activity">
    <reaction evidence="2">
        <text>adenosylcob(III)inamide phosphate + GTP + H(+) = adenosylcob(III)inamide-GDP + diphosphate</text>
        <dbReference type="Rhea" id="RHEA:22712"/>
        <dbReference type="ChEBI" id="CHEBI:15378"/>
        <dbReference type="ChEBI" id="CHEBI:33019"/>
        <dbReference type="ChEBI" id="CHEBI:37565"/>
        <dbReference type="ChEBI" id="CHEBI:58502"/>
        <dbReference type="ChEBI" id="CHEBI:60487"/>
        <dbReference type="EC" id="2.7.7.62"/>
    </reaction>
</comment>
<dbReference type="InterPro" id="IPR003203">
    <property type="entry name" value="CobU/CobP"/>
</dbReference>
<evidence type="ECO:0000313" key="18">
    <source>
        <dbReference type="EMBL" id="PIM95521.1"/>
    </source>
</evidence>
<dbReference type="Pfam" id="PF02283">
    <property type="entry name" value="CobU"/>
    <property type="match status" value="1"/>
</dbReference>
<protein>
    <recommendedName>
        <fullName evidence="16">Adenosylcobinamide kinase</fullName>
        <ecNumber evidence="8">2.7.1.156</ecNumber>
        <ecNumber evidence="9">2.7.7.62</ecNumber>
    </recommendedName>
    <alternativeName>
        <fullName evidence="17">Adenosylcobinamide-phosphate guanylyltransferase</fullName>
    </alternativeName>
</protein>
<dbReference type="InterPro" id="IPR027417">
    <property type="entry name" value="P-loop_NTPase"/>
</dbReference>
<evidence type="ECO:0000256" key="3">
    <source>
        <dbReference type="ARBA" id="ARBA00001522"/>
    </source>
</evidence>
<dbReference type="EC" id="2.7.1.156" evidence="8"/>
<keyword evidence="20" id="KW-1185">Reference proteome</keyword>
<evidence type="ECO:0000256" key="9">
    <source>
        <dbReference type="ARBA" id="ARBA00012523"/>
    </source>
</evidence>
<dbReference type="Gene3D" id="3.40.50.300">
    <property type="entry name" value="P-loop containing nucleotide triphosphate hydrolases"/>
    <property type="match status" value="1"/>
</dbReference>
<reference evidence="18 20" key="1">
    <citation type="submission" date="2017-09" db="EMBL/GenBank/DDBJ databases">
        <authorList>
            <person name="Campbell M.A."/>
            <person name="Lukasik P."/>
            <person name="Simon C."/>
            <person name="McCutcheon J.P."/>
        </authorList>
    </citation>
    <scope>NUCLEOTIDE SEQUENCE [LARGE SCALE GENOMIC DNA]</scope>
    <source>
        <strain evidence="18 20">MAGNEO</strain>
    </source>
</reference>
<evidence type="ECO:0000256" key="5">
    <source>
        <dbReference type="ARBA" id="ARBA00004692"/>
    </source>
</evidence>
<keyword evidence="13 18" id="KW-0418">Kinase</keyword>
<dbReference type="PANTHER" id="PTHR34848">
    <property type="match status" value="1"/>
</dbReference>
<dbReference type="SUPFAM" id="SSF52540">
    <property type="entry name" value="P-loop containing nucleoside triphosphate hydrolases"/>
    <property type="match status" value="1"/>
</dbReference>
<comment type="caution">
    <text evidence="18">The sequence shown here is derived from an EMBL/GenBank/DDBJ whole genome shotgun (WGS) entry which is preliminary data.</text>
</comment>